<comment type="caution">
    <text evidence="3">The sequence shown here is derived from an EMBL/GenBank/DDBJ whole genome shotgun (WGS) entry which is preliminary data.</text>
</comment>
<accession>A0A7J4JEY3</accession>
<name>A0A7J4JEY3_9ARCH</name>
<dbReference type="InterPro" id="IPR052513">
    <property type="entry name" value="Thioester_dehydratase-like"/>
</dbReference>
<organism evidence="3 5">
    <name type="scientific">Candidatus Iainarchaeum sp</name>
    <dbReference type="NCBI Taxonomy" id="3101447"/>
    <lineage>
        <taxon>Archaea</taxon>
        <taxon>Candidatus Iainarchaeota</taxon>
        <taxon>Candidatus Iainarchaeia</taxon>
        <taxon>Candidatus Iainarchaeales</taxon>
        <taxon>Candidatus Iainarchaeaceae</taxon>
        <taxon>Candidatus Iainarchaeum</taxon>
    </lineage>
</organism>
<reference evidence="5" key="1">
    <citation type="journal article" date="2020" name="bioRxiv">
        <title>A rank-normalized archaeal taxonomy based on genome phylogeny resolves widespread incomplete and uneven classifications.</title>
        <authorList>
            <person name="Rinke C."/>
            <person name="Chuvochina M."/>
            <person name="Mussig A.J."/>
            <person name="Chaumeil P.-A."/>
            <person name="Waite D.W."/>
            <person name="Whitman W.B."/>
            <person name="Parks D.H."/>
            <person name="Hugenholtz P."/>
        </authorList>
    </citation>
    <scope>NUCLEOTIDE SEQUENCE [LARGE SCALE GENOMIC DNA]</scope>
</reference>
<dbReference type="Pfam" id="PF12172">
    <property type="entry name" value="zf-ChsH2"/>
    <property type="match status" value="1"/>
</dbReference>
<feature type="domain" description="ChsH2 C-terminal OB-fold" evidence="1">
    <location>
        <begin position="48"/>
        <end position="111"/>
    </location>
</feature>
<evidence type="ECO:0000313" key="4">
    <source>
        <dbReference type="EMBL" id="MBS3062727.1"/>
    </source>
</evidence>
<sequence>MFEESAVIRWRKYTDRYRLIGNACKACGETYYPAKEQCPCGGKEFAAQQFSGKGRLLTFTEVKAAPEVFESKTPYVIGIVKLDEGPKVGAQICDANAGDLKIGQRVEAVFRKFYASGETGVLHYGTKFRPVF</sequence>
<evidence type="ECO:0000313" key="5">
    <source>
        <dbReference type="Proteomes" id="UP000564964"/>
    </source>
</evidence>
<dbReference type="PANTHER" id="PTHR34075:SF5">
    <property type="entry name" value="BLR3430 PROTEIN"/>
    <property type="match status" value="1"/>
</dbReference>
<dbReference type="Pfam" id="PF01796">
    <property type="entry name" value="OB_ChsH2_C"/>
    <property type="match status" value="1"/>
</dbReference>
<dbReference type="SUPFAM" id="SSF50249">
    <property type="entry name" value="Nucleic acid-binding proteins"/>
    <property type="match status" value="1"/>
</dbReference>
<gene>
    <name evidence="3" type="ORF">HA252_02880</name>
    <name evidence="4" type="ORF">J4203_02555</name>
</gene>
<evidence type="ECO:0000259" key="2">
    <source>
        <dbReference type="Pfam" id="PF12172"/>
    </source>
</evidence>
<feature type="domain" description="ChsH2 rubredoxin-like zinc ribbon" evidence="2">
    <location>
        <begin position="15"/>
        <end position="45"/>
    </location>
</feature>
<reference evidence="4" key="2">
    <citation type="submission" date="2021-03" db="EMBL/GenBank/DDBJ databases">
        <authorList>
            <person name="Jaffe A."/>
        </authorList>
    </citation>
    <scope>NUCLEOTIDE SEQUENCE</scope>
    <source>
        <strain evidence="4">RIFCSPLOWO2_01_FULL_58_19</strain>
    </source>
</reference>
<dbReference type="PANTHER" id="PTHR34075">
    <property type="entry name" value="BLR3430 PROTEIN"/>
    <property type="match status" value="1"/>
</dbReference>
<proteinExistence type="predicted"/>
<reference evidence="4" key="3">
    <citation type="submission" date="2021-05" db="EMBL/GenBank/DDBJ databases">
        <title>Protein family content uncovers lineage relationships and bacterial pathway maintenance mechanisms in DPANN archaea.</title>
        <authorList>
            <person name="Castelle C.J."/>
            <person name="Meheust R."/>
            <person name="Jaffe A.L."/>
            <person name="Seitz K."/>
            <person name="Gong X."/>
            <person name="Baker B.J."/>
            <person name="Banfield J.F."/>
        </authorList>
    </citation>
    <scope>NUCLEOTIDE SEQUENCE</scope>
    <source>
        <strain evidence="4">RIFCSPLOWO2_01_FULL_58_19</strain>
    </source>
</reference>
<dbReference type="InterPro" id="IPR002878">
    <property type="entry name" value="ChsH2_C"/>
</dbReference>
<dbReference type="EMBL" id="JAGVWE010000002">
    <property type="protein sequence ID" value="MBS3062727.1"/>
    <property type="molecule type" value="Genomic_DNA"/>
</dbReference>
<dbReference type="AlphaFoldDB" id="A0A7J4JEY3"/>
<dbReference type="InterPro" id="IPR022002">
    <property type="entry name" value="ChsH2_Znr"/>
</dbReference>
<dbReference type="Proteomes" id="UP000564964">
    <property type="component" value="Unassembled WGS sequence"/>
</dbReference>
<protein>
    <submittedName>
        <fullName evidence="3">Zn-ribbon domain-containing OB-fold protein</fullName>
    </submittedName>
</protein>
<dbReference type="Proteomes" id="UP000678237">
    <property type="component" value="Unassembled WGS sequence"/>
</dbReference>
<dbReference type="EMBL" id="DUGH01000070">
    <property type="protein sequence ID" value="HIH16323.1"/>
    <property type="molecule type" value="Genomic_DNA"/>
</dbReference>
<evidence type="ECO:0000313" key="3">
    <source>
        <dbReference type="EMBL" id="HIH16323.1"/>
    </source>
</evidence>
<dbReference type="InterPro" id="IPR012340">
    <property type="entry name" value="NA-bd_OB-fold"/>
</dbReference>
<evidence type="ECO:0000259" key="1">
    <source>
        <dbReference type="Pfam" id="PF01796"/>
    </source>
</evidence>